<evidence type="ECO:0000313" key="3">
    <source>
        <dbReference type="Proteomes" id="UP000236738"/>
    </source>
</evidence>
<dbReference type="Gene3D" id="1.10.720.160">
    <property type="match status" value="1"/>
</dbReference>
<dbReference type="PANTHER" id="PTHR43190">
    <property type="entry name" value="N-ACETYL-D-GLUCOSAMINE KINASE"/>
    <property type="match status" value="1"/>
</dbReference>
<dbReference type="AlphaFoldDB" id="A0A1H5XNI9"/>
<evidence type="ECO:0000313" key="2">
    <source>
        <dbReference type="EMBL" id="SEG13252.1"/>
    </source>
</evidence>
<proteinExistence type="predicted"/>
<accession>A0A1H5XNI9</accession>
<dbReference type="SUPFAM" id="SSF53067">
    <property type="entry name" value="Actin-like ATPase domain"/>
    <property type="match status" value="2"/>
</dbReference>
<evidence type="ECO:0000259" key="1">
    <source>
        <dbReference type="Pfam" id="PF01869"/>
    </source>
</evidence>
<gene>
    <name evidence="2" type="ORF">SAMN05421847_1495</name>
</gene>
<dbReference type="InterPro" id="IPR052519">
    <property type="entry name" value="Euk-type_GlcNAc_Kinase"/>
</dbReference>
<dbReference type="Gene3D" id="3.30.420.40">
    <property type="match status" value="2"/>
</dbReference>
<name>A0A1H5XNI9_9FLAO</name>
<dbReference type="InterPro" id="IPR002731">
    <property type="entry name" value="ATPase_BadF"/>
</dbReference>
<dbReference type="RefSeq" id="WP_103913480.1">
    <property type="nucleotide sequence ID" value="NZ_FNUS01000003.1"/>
</dbReference>
<keyword evidence="3" id="KW-1185">Reference proteome</keyword>
<dbReference type="Proteomes" id="UP000236738">
    <property type="component" value="Unassembled WGS sequence"/>
</dbReference>
<dbReference type="EMBL" id="FNUS01000003">
    <property type="protein sequence ID" value="SEG13252.1"/>
    <property type="molecule type" value="Genomic_DNA"/>
</dbReference>
<dbReference type="Pfam" id="PF01869">
    <property type="entry name" value="BcrAD_BadFG"/>
    <property type="match status" value="1"/>
</dbReference>
<dbReference type="CDD" id="cd24079">
    <property type="entry name" value="ASKHA_NBD_PG1100-like"/>
    <property type="match status" value="1"/>
</dbReference>
<sequence length="288" mass="32496">MFAIVDGGSSKCDWIILNDAGKILLKTETIGFNPNIIDAHLIPAEIYKNLQLATEALKIEYLFFYGSGCGVPENCLLVENELQKVFQNAQIVVKEDMTAAAYAAYDGKPAVICILGTGSNSCFFDGENIRRDLPSLGFLIGDEGSGNALGKILLKNYFMKKFPADLHEDFSKTYNLKIEDVISNMYHNPRANAYLADFSRFILERKSHPYLQHLVFEEIKNFLDYQVLPYEESKNCDINFIGSIAHYYEDILRAAAAEMHLTVGKVVQKPIESLAEYHLKYILPKLKN</sequence>
<dbReference type="OrthoDB" id="871343at2"/>
<organism evidence="2 3">
    <name type="scientific">Halpernia humi</name>
    <dbReference type="NCBI Taxonomy" id="493375"/>
    <lineage>
        <taxon>Bacteria</taxon>
        <taxon>Pseudomonadati</taxon>
        <taxon>Bacteroidota</taxon>
        <taxon>Flavobacteriia</taxon>
        <taxon>Flavobacteriales</taxon>
        <taxon>Weeksellaceae</taxon>
        <taxon>Chryseobacterium group</taxon>
        <taxon>Halpernia</taxon>
    </lineage>
</organism>
<protein>
    <submittedName>
        <fullName evidence="2">BadF-type ATPase</fullName>
    </submittedName>
</protein>
<feature type="domain" description="ATPase BadF/BadG/BcrA/BcrD type" evidence="1">
    <location>
        <begin position="5"/>
        <end position="149"/>
    </location>
</feature>
<dbReference type="InterPro" id="IPR043129">
    <property type="entry name" value="ATPase_NBD"/>
</dbReference>
<reference evidence="3" key="1">
    <citation type="submission" date="2016-10" db="EMBL/GenBank/DDBJ databases">
        <authorList>
            <person name="Varghese N."/>
            <person name="Submissions S."/>
        </authorList>
    </citation>
    <scope>NUCLEOTIDE SEQUENCE [LARGE SCALE GENOMIC DNA]</scope>
    <source>
        <strain evidence="3">DSM 21580</strain>
    </source>
</reference>
<dbReference type="PANTHER" id="PTHR43190:SF3">
    <property type="entry name" value="N-ACETYL-D-GLUCOSAMINE KINASE"/>
    <property type="match status" value="1"/>
</dbReference>